<keyword evidence="3" id="KW-1185">Reference proteome</keyword>
<keyword evidence="1" id="KW-1133">Transmembrane helix</keyword>
<dbReference type="InterPro" id="IPR046487">
    <property type="entry name" value="DUF6580"/>
</dbReference>
<dbReference type="RefSeq" id="WP_194113668.1">
    <property type="nucleotide sequence ID" value="NZ_JADFFL010000011.1"/>
</dbReference>
<feature type="transmembrane region" description="Helical" evidence="1">
    <location>
        <begin position="57"/>
        <end position="75"/>
    </location>
</feature>
<evidence type="ECO:0000313" key="2">
    <source>
        <dbReference type="EMBL" id="MBE9664417.1"/>
    </source>
</evidence>
<keyword evidence="1" id="KW-0812">Transmembrane</keyword>
<accession>A0A929PZH2</accession>
<feature type="transmembrane region" description="Helical" evidence="1">
    <location>
        <begin position="81"/>
        <end position="103"/>
    </location>
</feature>
<evidence type="ECO:0000256" key="1">
    <source>
        <dbReference type="SAM" id="Phobius"/>
    </source>
</evidence>
<reference evidence="2" key="1">
    <citation type="submission" date="2020-10" db="EMBL/GenBank/DDBJ databases">
        <title>Mucilaginibacter mali sp. nov., isolated from rhizosphere soil of apple orchard.</title>
        <authorList>
            <person name="Lee J.-S."/>
            <person name="Kim H.S."/>
            <person name="Kim J.-S."/>
        </authorList>
    </citation>
    <scope>NUCLEOTIDE SEQUENCE</scope>
    <source>
        <strain evidence="2">KCTC 22746</strain>
    </source>
</reference>
<feature type="transmembrane region" description="Helical" evidence="1">
    <location>
        <begin position="115"/>
        <end position="137"/>
    </location>
</feature>
<dbReference type="Pfam" id="PF20221">
    <property type="entry name" value="DUF6580"/>
    <property type="match status" value="1"/>
</dbReference>
<protein>
    <submittedName>
        <fullName evidence="2">Uncharacterized protein</fullName>
    </submittedName>
</protein>
<dbReference type="EMBL" id="JADFFL010000011">
    <property type="protein sequence ID" value="MBE9664417.1"/>
    <property type="molecule type" value="Genomic_DNA"/>
</dbReference>
<proteinExistence type="predicted"/>
<sequence>MSTQKINTRTIVLIAMIVALIPFRLVTFKYPELSNFTPFGAIALFGGAYFTDKWKAFLVVFAGLFVSDIVVNYLYTNKWVIFHSVSVAVYLPFLLMVAVGMFIKKVNFVTVGTASLVSVLIHWLIANHPIFYGTYYTHDMAGYMKSLTLAIPFERNMLLADLIYGSVLFGGFEFAKSRYTVLRTRGELAI</sequence>
<comment type="caution">
    <text evidence="2">The sequence shown here is derived from an EMBL/GenBank/DDBJ whole genome shotgun (WGS) entry which is preliminary data.</text>
</comment>
<keyword evidence="1" id="KW-0472">Membrane</keyword>
<name>A0A929PZH2_9SPHI</name>
<feature type="transmembrane region" description="Helical" evidence="1">
    <location>
        <begin position="33"/>
        <end position="50"/>
    </location>
</feature>
<feature type="transmembrane region" description="Helical" evidence="1">
    <location>
        <begin position="157"/>
        <end position="175"/>
    </location>
</feature>
<organism evidence="2 3">
    <name type="scientific">Mucilaginibacter myungsuensis</name>
    <dbReference type="NCBI Taxonomy" id="649104"/>
    <lineage>
        <taxon>Bacteria</taxon>
        <taxon>Pseudomonadati</taxon>
        <taxon>Bacteroidota</taxon>
        <taxon>Sphingobacteriia</taxon>
        <taxon>Sphingobacteriales</taxon>
        <taxon>Sphingobacteriaceae</taxon>
        <taxon>Mucilaginibacter</taxon>
    </lineage>
</organism>
<evidence type="ECO:0000313" key="3">
    <source>
        <dbReference type="Proteomes" id="UP000622475"/>
    </source>
</evidence>
<dbReference type="Proteomes" id="UP000622475">
    <property type="component" value="Unassembled WGS sequence"/>
</dbReference>
<gene>
    <name evidence="2" type="ORF">IRJ16_21230</name>
</gene>
<feature type="transmembrane region" description="Helical" evidence="1">
    <location>
        <begin position="7"/>
        <end position="27"/>
    </location>
</feature>
<dbReference type="AlphaFoldDB" id="A0A929PZH2"/>